<dbReference type="Proteomes" id="UP000055136">
    <property type="component" value="Chromosome"/>
</dbReference>
<comment type="subcellular location">
    <subcellularLocation>
        <location evidence="2">Cell membrane</location>
        <topology evidence="2">Single-pass membrane protein</topology>
    </subcellularLocation>
</comment>
<dbReference type="KEGG" id="tee:Tel_15060"/>
<dbReference type="InterPro" id="IPR006317">
    <property type="entry name" value="Ubiquinol_cyt_c_Rdtase_Fe-S-su"/>
</dbReference>
<dbReference type="CDD" id="cd03470">
    <property type="entry name" value="Rieske_cytochrome_bc1"/>
    <property type="match status" value="1"/>
</dbReference>
<keyword evidence="18 21" id="KW-0472">Membrane</keyword>
<evidence type="ECO:0000256" key="13">
    <source>
        <dbReference type="ARBA" id="ARBA00022967"/>
    </source>
</evidence>
<dbReference type="Gene3D" id="2.102.10.10">
    <property type="entry name" value="Rieske [2Fe-2S] iron-sulphur domain"/>
    <property type="match status" value="1"/>
</dbReference>
<evidence type="ECO:0000256" key="2">
    <source>
        <dbReference type="ARBA" id="ARBA00004162"/>
    </source>
</evidence>
<evidence type="ECO:0000256" key="16">
    <source>
        <dbReference type="ARBA" id="ARBA00023004"/>
    </source>
</evidence>
<keyword evidence="11" id="KW-0479">Metal-binding</keyword>
<evidence type="ECO:0000259" key="23">
    <source>
        <dbReference type="PROSITE" id="PS51296"/>
    </source>
</evidence>
<dbReference type="Pfam" id="PF00355">
    <property type="entry name" value="Rieske"/>
    <property type="match status" value="1"/>
</dbReference>
<keyword evidence="16" id="KW-0408">Iron</keyword>
<feature type="domain" description="Rieske" evidence="23">
    <location>
        <begin position="73"/>
        <end position="166"/>
    </location>
</feature>
<dbReference type="InterPro" id="IPR017941">
    <property type="entry name" value="Rieske_2Fe-2S"/>
</dbReference>
<evidence type="ECO:0000313" key="25">
    <source>
        <dbReference type="Proteomes" id="UP000055136"/>
    </source>
</evidence>
<keyword evidence="25" id="KW-1185">Reference proteome</keyword>
<evidence type="ECO:0000256" key="1">
    <source>
        <dbReference type="ARBA" id="ARBA00002444"/>
    </source>
</evidence>
<keyword evidence="12" id="KW-0732">Signal</keyword>
<dbReference type="InterPro" id="IPR006311">
    <property type="entry name" value="TAT_signal"/>
</dbReference>
<keyword evidence="10" id="KW-0001">2Fe-2S</keyword>
<evidence type="ECO:0000256" key="11">
    <source>
        <dbReference type="ARBA" id="ARBA00022723"/>
    </source>
</evidence>
<name>A0A0S2TGU4_9GAMM</name>
<comment type="catalytic activity">
    <reaction evidence="20 21">
        <text>a quinol + 2 Fe(III)-[cytochrome c](out) = a quinone + 2 Fe(II)-[cytochrome c](out) + 2 H(+)(out)</text>
        <dbReference type="Rhea" id="RHEA:11484"/>
        <dbReference type="Rhea" id="RHEA-COMP:10350"/>
        <dbReference type="Rhea" id="RHEA-COMP:14399"/>
        <dbReference type="ChEBI" id="CHEBI:15378"/>
        <dbReference type="ChEBI" id="CHEBI:24646"/>
        <dbReference type="ChEBI" id="CHEBI:29033"/>
        <dbReference type="ChEBI" id="CHEBI:29034"/>
        <dbReference type="ChEBI" id="CHEBI:132124"/>
        <dbReference type="EC" id="7.1.1.8"/>
    </reaction>
</comment>
<dbReference type="GO" id="GO:0005886">
    <property type="term" value="C:plasma membrane"/>
    <property type="evidence" value="ECO:0007669"/>
    <property type="project" value="UniProtKB-SubCell"/>
</dbReference>
<evidence type="ECO:0000256" key="8">
    <source>
        <dbReference type="ARBA" id="ARBA00022475"/>
    </source>
</evidence>
<dbReference type="PROSITE" id="PS51257">
    <property type="entry name" value="PROKAR_LIPOPROTEIN"/>
    <property type="match status" value="1"/>
</dbReference>
<organism evidence="24 25">
    <name type="scientific">Candidatus Tenderia electrophaga</name>
    <dbReference type="NCBI Taxonomy" id="1748243"/>
    <lineage>
        <taxon>Bacteria</taxon>
        <taxon>Pseudomonadati</taxon>
        <taxon>Pseudomonadota</taxon>
        <taxon>Gammaproteobacteria</taxon>
        <taxon>Candidatus Tenderiales</taxon>
        <taxon>Candidatus Tenderiaceae</taxon>
        <taxon>Candidatus Tenderia</taxon>
    </lineage>
</organism>
<dbReference type="PROSITE" id="PS51296">
    <property type="entry name" value="RIESKE"/>
    <property type="match status" value="1"/>
</dbReference>
<dbReference type="STRING" id="1748243.Tel_15060"/>
<evidence type="ECO:0000256" key="5">
    <source>
        <dbReference type="ARBA" id="ARBA00012951"/>
    </source>
</evidence>
<keyword evidence="8" id="KW-1003">Cell membrane</keyword>
<keyword evidence="15 21" id="KW-1133">Transmembrane helix</keyword>
<evidence type="ECO:0000256" key="10">
    <source>
        <dbReference type="ARBA" id="ARBA00022714"/>
    </source>
</evidence>
<evidence type="ECO:0000256" key="18">
    <source>
        <dbReference type="ARBA" id="ARBA00023136"/>
    </source>
</evidence>
<keyword evidence="17" id="KW-0411">Iron-sulfur</keyword>
<dbReference type="GO" id="GO:0046872">
    <property type="term" value="F:metal ion binding"/>
    <property type="evidence" value="ECO:0007669"/>
    <property type="project" value="UniProtKB-KW"/>
</dbReference>
<evidence type="ECO:0000256" key="19">
    <source>
        <dbReference type="ARBA" id="ARBA00023157"/>
    </source>
</evidence>
<evidence type="ECO:0000256" key="7">
    <source>
        <dbReference type="ARBA" id="ARBA00022448"/>
    </source>
</evidence>
<dbReference type="InterPro" id="IPR036922">
    <property type="entry name" value="Rieske_2Fe-2S_sf"/>
</dbReference>
<proteinExistence type="inferred from homology"/>
<evidence type="ECO:0000256" key="15">
    <source>
        <dbReference type="ARBA" id="ARBA00022989"/>
    </source>
</evidence>
<comment type="function">
    <text evidence="1">Component of the ubiquinol-cytochrome c reductase complex (complex III or cytochrome b-c1 complex), which is a respiratory chain that generates an electrochemical potential coupled to ATP synthesis.</text>
</comment>
<evidence type="ECO:0000256" key="12">
    <source>
        <dbReference type="ARBA" id="ARBA00022729"/>
    </source>
</evidence>
<dbReference type="FunFam" id="2.102.10.10:FF:000001">
    <property type="entry name" value="Cytochrome b-c1 complex subunit Rieske, mitochondrial"/>
    <property type="match status" value="1"/>
</dbReference>
<dbReference type="EMBL" id="CP013099">
    <property type="protein sequence ID" value="ALP54360.1"/>
    <property type="molecule type" value="Genomic_DNA"/>
</dbReference>
<dbReference type="GO" id="GO:0008121">
    <property type="term" value="F:quinol-cytochrome-c reductase activity"/>
    <property type="evidence" value="ECO:0007669"/>
    <property type="project" value="UniProtKB-EC"/>
</dbReference>
<reference evidence="24" key="1">
    <citation type="submission" date="2015-10" db="EMBL/GenBank/DDBJ databases">
        <title>Description of Candidatus Tenderia electrophaga gen. nov, sp. nov., an Uncultivated Electroautotroph from a Biocathode Enrichment.</title>
        <authorList>
            <person name="Eddie B.J."/>
            <person name="Malanoski A.P."/>
            <person name="Wang Z."/>
            <person name="Hall R.J."/>
            <person name="Oh S.D."/>
            <person name="Heiner C."/>
            <person name="Lin B."/>
            <person name="Strycharz-Glaven S.M."/>
        </authorList>
    </citation>
    <scope>NUCLEOTIDE SEQUENCE [LARGE SCALE GENOMIC DNA]</scope>
    <source>
        <strain evidence="24">NRL1</strain>
    </source>
</reference>
<feature type="transmembrane region" description="Helical" evidence="21">
    <location>
        <begin position="15"/>
        <end position="36"/>
    </location>
</feature>
<dbReference type="InterPro" id="IPR005805">
    <property type="entry name" value="Rieske_Fe-S_prot_C"/>
</dbReference>
<dbReference type="PRINTS" id="PR00162">
    <property type="entry name" value="RIESKE"/>
</dbReference>
<evidence type="ECO:0000256" key="20">
    <source>
        <dbReference type="ARBA" id="ARBA00029351"/>
    </source>
</evidence>
<comment type="subunit">
    <text evidence="4 22">The main subunits of complex b-c1 are: cytochrome b, cytochrome c1 and the Rieske protein.</text>
</comment>
<keyword evidence="7 21" id="KW-0813">Transport</keyword>
<dbReference type="EC" id="7.1.1.8" evidence="5 21"/>
<evidence type="ECO:0000256" key="22">
    <source>
        <dbReference type="RuleBase" id="RU004497"/>
    </source>
</evidence>
<evidence type="ECO:0000256" key="9">
    <source>
        <dbReference type="ARBA" id="ARBA00022692"/>
    </source>
</evidence>
<dbReference type="InterPro" id="IPR014349">
    <property type="entry name" value="Rieske_Fe-S_prot"/>
</dbReference>
<evidence type="ECO:0000313" key="24">
    <source>
        <dbReference type="EMBL" id="ALP54360.1"/>
    </source>
</evidence>
<dbReference type="NCBIfam" id="TIGR01416">
    <property type="entry name" value="Rieske_proteo"/>
    <property type="match status" value="1"/>
</dbReference>
<dbReference type="PROSITE" id="PS51318">
    <property type="entry name" value="TAT"/>
    <property type="match status" value="1"/>
</dbReference>
<dbReference type="Pfam" id="PF10399">
    <property type="entry name" value="UCR_Fe-S_N"/>
    <property type="match status" value="1"/>
</dbReference>
<keyword evidence="14 21" id="KW-0249">Electron transport</keyword>
<dbReference type="Gene3D" id="1.20.5.510">
    <property type="entry name" value="Single helix bin"/>
    <property type="match status" value="1"/>
</dbReference>
<dbReference type="PANTHER" id="PTHR10134">
    <property type="entry name" value="CYTOCHROME B-C1 COMPLEX SUBUNIT RIESKE, MITOCHONDRIAL"/>
    <property type="match status" value="1"/>
</dbReference>
<evidence type="ECO:0000256" key="17">
    <source>
        <dbReference type="ARBA" id="ARBA00023014"/>
    </source>
</evidence>
<evidence type="ECO:0000256" key="6">
    <source>
        <dbReference type="ARBA" id="ARBA00019816"/>
    </source>
</evidence>
<sequence>MASDKELDNPERRDFLGAATVAVGAVGVAGACYPFISSMNPSKDVKAQATSTVDLASIPVGKTHTVEWQGKPVFVVHRTDEMISAMQQSNTDLDPEPDSERVKQPQWLVVLGICTHLGCVPNRTEKGWNCPCHGSVYDNSGRVLRGPAPRNLIVPHYAFVDERTIIIGKA</sequence>
<keyword evidence="9 21" id="KW-0812">Transmembrane</keyword>
<protein>
    <recommendedName>
        <fullName evidence="6 21">Ubiquinol-cytochrome c reductase iron-sulfur subunit</fullName>
        <ecNumber evidence="5 21">7.1.1.8</ecNumber>
    </recommendedName>
</protein>
<dbReference type="NCBIfam" id="TIGR01409">
    <property type="entry name" value="TAT_signal_seq"/>
    <property type="match status" value="1"/>
</dbReference>
<dbReference type="InterPro" id="IPR019546">
    <property type="entry name" value="TAT_signal_bac_arc"/>
</dbReference>
<dbReference type="GO" id="GO:0051537">
    <property type="term" value="F:2 iron, 2 sulfur cluster binding"/>
    <property type="evidence" value="ECO:0007669"/>
    <property type="project" value="UniProtKB-KW"/>
</dbReference>
<gene>
    <name evidence="24" type="ORF">Tel_15060</name>
</gene>
<evidence type="ECO:0000256" key="4">
    <source>
        <dbReference type="ARBA" id="ARBA00011649"/>
    </source>
</evidence>
<dbReference type="InterPro" id="IPR019470">
    <property type="entry name" value="Ubiq_cytC_Rdtase_Fe-S_su_TAT"/>
</dbReference>
<evidence type="ECO:0000256" key="3">
    <source>
        <dbReference type="ARBA" id="ARBA00010651"/>
    </source>
</evidence>
<dbReference type="AlphaFoldDB" id="A0A0S2TGU4"/>
<comment type="similarity">
    <text evidence="3">Belongs to the Rieske iron-sulfur protein family.</text>
</comment>
<evidence type="ECO:0000256" key="14">
    <source>
        <dbReference type="ARBA" id="ARBA00022982"/>
    </source>
</evidence>
<evidence type="ECO:0000256" key="21">
    <source>
        <dbReference type="RuleBase" id="RU004494"/>
    </source>
</evidence>
<accession>A0A0S2TGU4</accession>
<keyword evidence="19" id="KW-1015">Disulfide bond</keyword>
<dbReference type="SUPFAM" id="SSF50022">
    <property type="entry name" value="ISP domain"/>
    <property type="match status" value="1"/>
</dbReference>
<comment type="cofactor">
    <cofactor evidence="21">
        <name>[2Fe-2S] cluster</name>
        <dbReference type="ChEBI" id="CHEBI:190135"/>
    </cofactor>
    <text evidence="21">Binds 1 [2Fe-2S] cluster per subunit.</text>
</comment>
<comment type="miscellaneous">
    <text evidence="21">The Rieske protein is a high potential 2Fe-2S protein.</text>
</comment>
<keyword evidence="13" id="KW-1278">Translocase</keyword>